<dbReference type="InterPro" id="IPR050344">
    <property type="entry name" value="Peptidase_M1_aminopeptidases"/>
</dbReference>
<dbReference type="GO" id="GO:0070006">
    <property type="term" value="F:metalloaminopeptidase activity"/>
    <property type="evidence" value="ECO:0007669"/>
    <property type="project" value="TreeGrafter"/>
</dbReference>
<dbReference type="GO" id="GO:0042277">
    <property type="term" value="F:peptide binding"/>
    <property type="evidence" value="ECO:0007669"/>
    <property type="project" value="TreeGrafter"/>
</dbReference>
<dbReference type="KEGG" id="gax:Pan161_26020"/>
<sequence precursor="true">MKISVLRSHEKALLSLLCLALFLCSTSLLQAQVVSNDKFKQEDKFRQLEEALPTPNEFRTASGAPGGKYWQQEVDYEIDVELDDKLQKIIGTEKVTYTNKSPDKLNYLWMQLDTNILSFDSDAHLTDTSSHLGKVGYKTMQQLMAKETFDGRMKISAVRDERGDPLPFQIIKTMMRIDLNGSLSSGQSMTFSVDWSYLINDSQSRPARTGYEYFEEDKNFLYEIAHWYPRMAAYTDNTGWQHKQFLGRGEFTLEFGSFLVKITAPADHVVAATGELQNPKKVLTETQRERLEQAKTAKKPMFIITPEEAKKNEASRSKEKKTWVFMAPFVRDFAFASSRKFIWDAQGHELKGKEKPVMAMSYYPNEGEPLWSRYSTHAIIHTLDVFSKYTFPYPYPVAISVNGPVGGMEYPMICFNGPRPEKDGTYSKRTKYGLISVIIHEVGHNYFPMIVNSDERQWTWMDEGITTFLQFLTEQEWEPDYPSRRGEPRDIVGYMKGDYQVPIMTNSESILQFGNNAYAKPATALNVLRETVLGRELFDYAFKEYSRRWMFKRPTPADFFRTMEDASGVDLDWFWRGWFYTTDHTDLAVENVRQYLLETGDPYVDKVRRKKEREEEPESLSDIRNKSLPKRTDNFPELKDFYNEFDDLDVTDADRKKFEDQLKALKADEKKLLETQKYFYLIDLKNQGGLVMPVILKLTFDDDSSEMLRIPAEIWRLNNKSISKLILTEKPLKSLTLDPHRETADTQLSNNEFPRTISKSYFQLEKSKKSKNEMQKLQEEKKKAAGKADPKPESKKKE</sequence>
<evidence type="ECO:0000256" key="2">
    <source>
        <dbReference type="SAM" id="MobiDB-lite"/>
    </source>
</evidence>
<dbReference type="CDD" id="cd09604">
    <property type="entry name" value="M1_APN_like"/>
    <property type="match status" value="1"/>
</dbReference>
<feature type="region of interest" description="Disordered" evidence="2">
    <location>
        <begin position="608"/>
        <end position="628"/>
    </location>
</feature>
<dbReference type="Pfam" id="PF01433">
    <property type="entry name" value="Peptidase_M1"/>
    <property type="match status" value="1"/>
</dbReference>
<dbReference type="EMBL" id="CP036343">
    <property type="protein sequence ID" value="QDT90948.1"/>
    <property type="molecule type" value="Genomic_DNA"/>
</dbReference>
<dbReference type="Proteomes" id="UP000316855">
    <property type="component" value="Chromosome"/>
</dbReference>
<dbReference type="InterPro" id="IPR014782">
    <property type="entry name" value="Peptidase_M1_dom"/>
</dbReference>
<dbReference type="PANTHER" id="PTHR11533">
    <property type="entry name" value="PROTEASE M1 ZINC METALLOPROTEASE"/>
    <property type="match status" value="1"/>
</dbReference>
<organism evidence="5 6">
    <name type="scientific">Gimesia algae</name>
    <dbReference type="NCBI Taxonomy" id="2527971"/>
    <lineage>
        <taxon>Bacteria</taxon>
        <taxon>Pseudomonadati</taxon>
        <taxon>Planctomycetota</taxon>
        <taxon>Planctomycetia</taxon>
        <taxon>Planctomycetales</taxon>
        <taxon>Planctomycetaceae</taxon>
        <taxon>Gimesia</taxon>
    </lineage>
</organism>
<dbReference type="GO" id="GO:0043171">
    <property type="term" value="P:peptide catabolic process"/>
    <property type="evidence" value="ECO:0007669"/>
    <property type="project" value="TreeGrafter"/>
</dbReference>
<reference evidence="5 6" key="1">
    <citation type="submission" date="2019-02" db="EMBL/GenBank/DDBJ databases">
        <title>Deep-cultivation of Planctomycetes and their phenomic and genomic characterization uncovers novel biology.</title>
        <authorList>
            <person name="Wiegand S."/>
            <person name="Jogler M."/>
            <person name="Boedeker C."/>
            <person name="Pinto D."/>
            <person name="Vollmers J."/>
            <person name="Rivas-Marin E."/>
            <person name="Kohn T."/>
            <person name="Peeters S.H."/>
            <person name="Heuer A."/>
            <person name="Rast P."/>
            <person name="Oberbeckmann S."/>
            <person name="Bunk B."/>
            <person name="Jeske O."/>
            <person name="Meyerdierks A."/>
            <person name="Storesund J.E."/>
            <person name="Kallscheuer N."/>
            <person name="Luecker S."/>
            <person name="Lage O.M."/>
            <person name="Pohl T."/>
            <person name="Merkel B.J."/>
            <person name="Hornburger P."/>
            <person name="Mueller R.-W."/>
            <person name="Bruemmer F."/>
            <person name="Labrenz M."/>
            <person name="Spormann A.M."/>
            <person name="Op den Camp H."/>
            <person name="Overmann J."/>
            <person name="Amann R."/>
            <person name="Jetten M.S.M."/>
            <person name="Mascher T."/>
            <person name="Medema M.H."/>
            <person name="Devos D.P."/>
            <person name="Kaster A.-K."/>
            <person name="Ovreas L."/>
            <person name="Rohde M."/>
            <person name="Galperin M.Y."/>
            <person name="Jogler C."/>
        </authorList>
    </citation>
    <scope>NUCLEOTIDE SEQUENCE [LARGE SCALE GENOMIC DNA]</scope>
    <source>
        <strain evidence="5 6">Pan161</strain>
    </source>
</reference>
<dbReference type="SUPFAM" id="SSF55486">
    <property type="entry name" value="Metalloproteases ('zincins'), catalytic domain"/>
    <property type="match status" value="1"/>
</dbReference>
<dbReference type="Gene3D" id="1.10.390.10">
    <property type="entry name" value="Neutral Protease Domain 2"/>
    <property type="match status" value="1"/>
</dbReference>
<feature type="coiled-coil region" evidence="1">
    <location>
        <begin position="648"/>
        <end position="675"/>
    </location>
</feature>
<dbReference type="GO" id="GO:0016020">
    <property type="term" value="C:membrane"/>
    <property type="evidence" value="ECO:0007669"/>
    <property type="project" value="TreeGrafter"/>
</dbReference>
<evidence type="ECO:0000313" key="5">
    <source>
        <dbReference type="EMBL" id="QDT90948.1"/>
    </source>
</evidence>
<dbReference type="GO" id="GO:0005615">
    <property type="term" value="C:extracellular space"/>
    <property type="evidence" value="ECO:0007669"/>
    <property type="project" value="TreeGrafter"/>
</dbReference>
<keyword evidence="6" id="KW-1185">Reference proteome</keyword>
<dbReference type="GO" id="GO:0008270">
    <property type="term" value="F:zinc ion binding"/>
    <property type="evidence" value="ECO:0007669"/>
    <property type="project" value="InterPro"/>
</dbReference>
<evidence type="ECO:0000259" key="4">
    <source>
        <dbReference type="Pfam" id="PF01433"/>
    </source>
</evidence>
<dbReference type="InterPro" id="IPR027268">
    <property type="entry name" value="Peptidase_M4/M1_CTD_sf"/>
</dbReference>
<accession>A0A517VD67</accession>
<feature type="compositionally biased region" description="Basic and acidic residues" evidence="2">
    <location>
        <begin position="765"/>
        <end position="798"/>
    </location>
</feature>
<evidence type="ECO:0000256" key="1">
    <source>
        <dbReference type="SAM" id="Coils"/>
    </source>
</evidence>
<keyword evidence="1" id="KW-0175">Coiled coil</keyword>
<dbReference type="GO" id="GO:0005737">
    <property type="term" value="C:cytoplasm"/>
    <property type="evidence" value="ECO:0007669"/>
    <property type="project" value="TreeGrafter"/>
</dbReference>
<proteinExistence type="predicted"/>
<evidence type="ECO:0000256" key="3">
    <source>
        <dbReference type="SAM" id="SignalP"/>
    </source>
</evidence>
<feature type="chain" id="PRO_5021867375" description="Peptidase M1 membrane alanine aminopeptidase domain-containing protein" evidence="3">
    <location>
        <begin position="32"/>
        <end position="798"/>
    </location>
</feature>
<keyword evidence="3" id="KW-0732">Signal</keyword>
<dbReference type="PANTHER" id="PTHR11533:SF174">
    <property type="entry name" value="PUROMYCIN-SENSITIVE AMINOPEPTIDASE-RELATED"/>
    <property type="match status" value="1"/>
</dbReference>
<name>A0A517VD67_9PLAN</name>
<feature type="domain" description="Peptidase M1 membrane alanine aminopeptidase" evidence="4">
    <location>
        <begin position="384"/>
        <end position="578"/>
    </location>
</feature>
<dbReference type="AlphaFoldDB" id="A0A517VD67"/>
<evidence type="ECO:0000313" key="6">
    <source>
        <dbReference type="Proteomes" id="UP000316855"/>
    </source>
</evidence>
<feature type="signal peptide" evidence="3">
    <location>
        <begin position="1"/>
        <end position="31"/>
    </location>
</feature>
<gene>
    <name evidence="5" type="ORF">Pan161_26020</name>
</gene>
<protein>
    <recommendedName>
        <fullName evidence="4">Peptidase M1 membrane alanine aminopeptidase domain-containing protein</fullName>
    </recommendedName>
</protein>
<feature type="region of interest" description="Disordered" evidence="2">
    <location>
        <begin position="763"/>
        <end position="798"/>
    </location>
</feature>